<reference evidence="1" key="1">
    <citation type="submission" date="2021-01" db="EMBL/GenBank/DDBJ databases">
        <authorList>
            <consortium name="Genoscope - CEA"/>
            <person name="William W."/>
        </authorList>
    </citation>
    <scope>NUCLEOTIDE SEQUENCE</scope>
</reference>
<dbReference type="AlphaFoldDB" id="A0A8S1MU18"/>
<dbReference type="Proteomes" id="UP000688137">
    <property type="component" value="Unassembled WGS sequence"/>
</dbReference>
<proteinExistence type="predicted"/>
<gene>
    <name evidence="1" type="ORF">PPRIM_AZ9-3.1.T0690157</name>
</gene>
<protein>
    <submittedName>
        <fullName evidence="1">Uncharacterized protein</fullName>
    </submittedName>
</protein>
<dbReference type="EMBL" id="CAJJDM010000072">
    <property type="protein sequence ID" value="CAD8083189.1"/>
    <property type="molecule type" value="Genomic_DNA"/>
</dbReference>
<comment type="caution">
    <text evidence="1">The sequence shown here is derived from an EMBL/GenBank/DDBJ whole genome shotgun (WGS) entry which is preliminary data.</text>
</comment>
<evidence type="ECO:0000313" key="1">
    <source>
        <dbReference type="EMBL" id="CAD8083189.1"/>
    </source>
</evidence>
<name>A0A8S1MU18_PARPR</name>
<keyword evidence="2" id="KW-1185">Reference proteome</keyword>
<accession>A0A8S1MU18</accession>
<evidence type="ECO:0000313" key="2">
    <source>
        <dbReference type="Proteomes" id="UP000688137"/>
    </source>
</evidence>
<organism evidence="1 2">
    <name type="scientific">Paramecium primaurelia</name>
    <dbReference type="NCBI Taxonomy" id="5886"/>
    <lineage>
        <taxon>Eukaryota</taxon>
        <taxon>Sar</taxon>
        <taxon>Alveolata</taxon>
        <taxon>Ciliophora</taxon>
        <taxon>Intramacronucleata</taxon>
        <taxon>Oligohymenophorea</taxon>
        <taxon>Peniculida</taxon>
        <taxon>Parameciidae</taxon>
        <taxon>Paramecium</taxon>
    </lineage>
</organism>
<sequence>MGNINKNDLFQLNLQSKTSKLRKTLKIIYKERRVNYQVCYLMKFQINIKRLENIWIMDREHLENFWIIIIKSFWIKKIFLLMQKYVAIR</sequence>